<protein>
    <submittedName>
        <fullName evidence="5">Farnesyl pyrophosphate synthetase, putative</fullName>
    </submittedName>
</protein>
<dbReference type="GO" id="GO:0004161">
    <property type="term" value="F:dimethylallyltranstransferase activity"/>
    <property type="evidence" value="ECO:0007669"/>
    <property type="project" value="TreeGrafter"/>
</dbReference>
<dbReference type="GO" id="GO:0005737">
    <property type="term" value="C:cytoplasm"/>
    <property type="evidence" value="ECO:0007669"/>
    <property type="project" value="TreeGrafter"/>
</dbReference>
<dbReference type="GO" id="GO:0046872">
    <property type="term" value="F:metal ion binding"/>
    <property type="evidence" value="ECO:0007669"/>
    <property type="project" value="UniProtKB-KW"/>
</dbReference>
<dbReference type="GO" id="GO:0045337">
    <property type="term" value="P:farnesyl diphosphate biosynthetic process"/>
    <property type="evidence" value="ECO:0007669"/>
    <property type="project" value="TreeGrafter"/>
</dbReference>
<dbReference type="PANTHER" id="PTHR11525">
    <property type="entry name" value="FARNESYL-PYROPHOSPHATE SYNTHETASE"/>
    <property type="match status" value="1"/>
</dbReference>
<keyword evidence="2" id="KW-0808">Transferase</keyword>
<dbReference type="Pfam" id="PF00348">
    <property type="entry name" value="polyprenyl_synt"/>
    <property type="match status" value="1"/>
</dbReference>
<dbReference type="EMBL" id="HG718801">
    <property type="protein sequence ID" value="CDJ56103.1"/>
    <property type="molecule type" value="Genomic_DNA"/>
</dbReference>
<accession>U6LZ35</accession>
<dbReference type="RefSeq" id="XP_013332753.1">
    <property type="nucleotide sequence ID" value="XM_013477299.1"/>
</dbReference>
<reference evidence="5" key="2">
    <citation type="submission" date="2013-10" db="EMBL/GenBank/DDBJ databases">
        <authorList>
            <person name="Aslett M."/>
        </authorList>
    </citation>
    <scope>NUCLEOTIDE SEQUENCE [LARGE SCALE GENOMIC DNA]</scope>
    <source>
        <strain evidence="5">Weybridge</strain>
    </source>
</reference>
<evidence type="ECO:0000256" key="1">
    <source>
        <dbReference type="ARBA" id="ARBA00001946"/>
    </source>
</evidence>
<dbReference type="VEuPathDB" id="ToxoDB:EMWEY_00014510"/>
<dbReference type="OrthoDB" id="10257492at2759"/>
<gene>
    <name evidence="5" type="ORF">EMWEY_00014510</name>
</gene>
<dbReference type="AlphaFoldDB" id="U6LZ35"/>
<dbReference type="SFLD" id="SFLDS00005">
    <property type="entry name" value="Isoprenoid_Synthase_Type_I"/>
    <property type="match status" value="1"/>
</dbReference>
<dbReference type="SUPFAM" id="SSF48576">
    <property type="entry name" value="Terpenoid synthases"/>
    <property type="match status" value="1"/>
</dbReference>
<dbReference type="PROSITE" id="PS00723">
    <property type="entry name" value="POLYPRENYL_SYNTHASE_1"/>
    <property type="match status" value="1"/>
</dbReference>
<dbReference type="Proteomes" id="UP000030763">
    <property type="component" value="Unassembled WGS sequence"/>
</dbReference>
<proteinExistence type="predicted"/>
<dbReference type="InterPro" id="IPR000092">
    <property type="entry name" value="Polyprenyl_synt"/>
</dbReference>
<dbReference type="GeneID" id="25335437"/>
<comment type="cofactor">
    <cofactor evidence="1">
        <name>Mg(2+)</name>
        <dbReference type="ChEBI" id="CHEBI:18420"/>
    </cofactor>
</comment>
<keyword evidence="4" id="KW-0460">Magnesium</keyword>
<dbReference type="OMA" id="CFLVMDD"/>
<dbReference type="InterPro" id="IPR033749">
    <property type="entry name" value="Polyprenyl_synt_CS"/>
</dbReference>
<keyword evidence="3" id="KW-0479">Metal-binding</keyword>
<dbReference type="Gene3D" id="1.10.600.10">
    <property type="entry name" value="Farnesyl Diphosphate Synthase"/>
    <property type="match status" value="1"/>
</dbReference>
<evidence type="ECO:0000256" key="3">
    <source>
        <dbReference type="ARBA" id="ARBA00022723"/>
    </source>
</evidence>
<dbReference type="GO" id="GO:0004337">
    <property type="term" value="F:(2E,6E)-farnesyl diphosphate synthase activity"/>
    <property type="evidence" value="ECO:0007669"/>
    <property type="project" value="TreeGrafter"/>
</dbReference>
<dbReference type="PANTHER" id="PTHR11525:SF0">
    <property type="entry name" value="FARNESYL PYROPHOSPHATE SYNTHASE"/>
    <property type="match status" value="1"/>
</dbReference>
<evidence type="ECO:0000256" key="4">
    <source>
        <dbReference type="ARBA" id="ARBA00022842"/>
    </source>
</evidence>
<sequence>MLLRRLIRRWFFPNFPLSVPPVPPGGGAEQPAVLPWRTGAAAVTDAAAAAAAAAAAKPPQSSALHLSPSATVRGAHVKACAAVTGRVVQPWVPIPSNFCRGLGSQTDIAIAASAQPQTATIAASDSPACIKAVSFEGHPGLAGDGQNADAAYLEPAAGLVEVDIKRDQKRFLRMLGPLREAVLARIAACASKEEAKALKDYYSRVIDYNCTGWLKGEGGGAALSSVMCSLPHAGGKLLRGLLTVYASLAANREVQFAQPAESGAATAASAAAAALPSVFHLATAHAGGGAAPVYTGAATASAGAAAVEEAFNSGACVLGWGVELLQAAFLVADDQMDGAYTRRGKICWYRRQEVGPANAINDAVFLIFSIHQVLRQFLGKHPSFSACSDLLQDVAFNTVQGQHLDSNGGIYALLQPCHQQQQRQQQEELLRVLREGTTAAEATLQQLTAAARCRQQATARLKTSYYSFWLPTALGLLYSGVSDQSLLAKAEEICLCTGDYFQAQDDFLDCFGCPDALGKTGTDIREGKCSWLLVEALAAATPAEAAELLEAYGRPGREDTVRELYVHLKAEERFKDYESGVCEKILRLVERLGHPGLQSYFVVLLQLLHRRPQ</sequence>
<name>U6LZ35_EIMMA</name>
<organism evidence="5 6">
    <name type="scientific">Eimeria maxima</name>
    <name type="common">Coccidian parasite</name>
    <dbReference type="NCBI Taxonomy" id="5804"/>
    <lineage>
        <taxon>Eukaryota</taxon>
        <taxon>Sar</taxon>
        <taxon>Alveolata</taxon>
        <taxon>Apicomplexa</taxon>
        <taxon>Conoidasida</taxon>
        <taxon>Coccidia</taxon>
        <taxon>Eucoccidiorida</taxon>
        <taxon>Eimeriorina</taxon>
        <taxon>Eimeriidae</taxon>
        <taxon>Eimeria</taxon>
    </lineage>
</organism>
<evidence type="ECO:0000313" key="6">
    <source>
        <dbReference type="Proteomes" id="UP000030763"/>
    </source>
</evidence>
<evidence type="ECO:0000313" key="5">
    <source>
        <dbReference type="EMBL" id="CDJ56103.1"/>
    </source>
</evidence>
<dbReference type="InterPro" id="IPR008949">
    <property type="entry name" value="Isoprenoid_synthase_dom_sf"/>
</dbReference>
<keyword evidence="6" id="KW-1185">Reference proteome</keyword>
<evidence type="ECO:0000256" key="2">
    <source>
        <dbReference type="ARBA" id="ARBA00022679"/>
    </source>
</evidence>
<dbReference type="InterPro" id="IPR039702">
    <property type="entry name" value="FPS1-like"/>
</dbReference>
<reference evidence="5" key="1">
    <citation type="submission" date="2013-10" db="EMBL/GenBank/DDBJ databases">
        <title>Genomic analysis of the causative agents of coccidiosis in chickens.</title>
        <authorList>
            <person name="Reid A.J."/>
            <person name="Blake D."/>
            <person name="Billington K."/>
            <person name="Browne H."/>
            <person name="Dunn M."/>
            <person name="Hung S."/>
            <person name="Kawahara F."/>
            <person name="Miranda-Saavedra D."/>
            <person name="Mourier T."/>
            <person name="Nagra H."/>
            <person name="Otto T.D."/>
            <person name="Rawlings N."/>
            <person name="Sanchez A."/>
            <person name="Sanders M."/>
            <person name="Subramaniam C."/>
            <person name="Tay Y."/>
            <person name="Dear P."/>
            <person name="Doerig C."/>
            <person name="Gruber A."/>
            <person name="Parkinson J."/>
            <person name="Shirley M."/>
            <person name="Wan K.L."/>
            <person name="Berriman M."/>
            <person name="Tomley F."/>
            <person name="Pain A."/>
        </authorList>
    </citation>
    <scope>NUCLEOTIDE SEQUENCE [LARGE SCALE GENOMIC DNA]</scope>
    <source>
        <strain evidence="5">Weybridge</strain>
    </source>
</reference>